<dbReference type="AlphaFoldDB" id="A0A975S5Q1"/>
<dbReference type="PROSITE" id="PS51257">
    <property type="entry name" value="PROKAR_LIPOPROTEIN"/>
    <property type="match status" value="1"/>
</dbReference>
<evidence type="ECO:0008006" key="4">
    <source>
        <dbReference type="Google" id="ProtNLM"/>
    </source>
</evidence>
<feature type="compositionally biased region" description="Basic and acidic residues" evidence="1">
    <location>
        <begin position="198"/>
        <end position="208"/>
    </location>
</feature>
<evidence type="ECO:0000313" key="3">
    <source>
        <dbReference type="Proteomes" id="UP000680588"/>
    </source>
</evidence>
<feature type="region of interest" description="Disordered" evidence="1">
    <location>
        <begin position="174"/>
        <end position="208"/>
    </location>
</feature>
<reference evidence="2" key="1">
    <citation type="submission" date="2021-06" db="EMBL/GenBank/DDBJ databases">
        <title>Novel species in genus Arthrobacter.</title>
        <authorList>
            <person name="Zhang G."/>
        </authorList>
    </citation>
    <scope>NUCLEOTIDE SEQUENCE</scope>
    <source>
        <strain evidence="2">Zg-ZUI122</strain>
    </source>
</reference>
<evidence type="ECO:0000313" key="2">
    <source>
        <dbReference type="EMBL" id="QWQ35999.1"/>
    </source>
</evidence>
<accession>A0A975S5Q1</accession>
<gene>
    <name evidence="2" type="ORF">KG104_16390</name>
</gene>
<proteinExistence type="predicted"/>
<name>A0A975S5Q1_9MICC</name>
<dbReference type="KEGG" id="asun:KG104_16390"/>
<feature type="compositionally biased region" description="Basic and acidic residues" evidence="1">
    <location>
        <begin position="176"/>
        <end position="189"/>
    </location>
</feature>
<dbReference type="EMBL" id="CP076456">
    <property type="protein sequence ID" value="QWQ35999.1"/>
    <property type="molecule type" value="Genomic_DNA"/>
</dbReference>
<evidence type="ECO:0000256" key="1">
    <source>
        <dbReference type="SAM" id="MobiDB-lite"/>
    </source>
</evidence>
<dbReference type="RefSeq" id="WP_207347691.1">
    <property type="nucleotide sequence ID" value="NZ_CP076456.1"/>
</dbReference>
<dbReference type="Proteomes" id="UP000680588">
    <property type="component" value="Chromosome"/>
</dbReference>
<sequence length="208" mass="22771">MQERSSKSPRLAAAALLIFSLGGCTLISEAGTPDPSTASSRPAAQVLPELETILPDLVALGGEASPLAVQQLKEESCLDPLQEDNWNTQTRALGWLVGRFTDHESAQGAMDAWKSHLETGGWVQDDELRNAPETNGDVHVMRYHHEDLQLSARYDHAELNGSRNVSVVITSPCMKNPEDHRMTRSKLDPDYGVSSKYYDSDAEKADPA</sequence>
<protein>
    <recommendedName>
        <fullName evidence="4">Lipoprotein</fullName>
    </recommendedName>
</protein>
<organism evidence="2 3">
    <name type="scientific">Arthrobacter sunyaminii</name>
    <dbReference type="NCBI Taxonomy" id="2816859"/>
    <lineage>
        <taxon>Bacteria</taxon>
        <taxon>Bacillati</taxon>
        <taxon>Actinomycetota</taxon>
        <taxon>Actinomycetes</taxon>
        <taxon>Micrococcales</taxon>
        <taxon>Micrococcaceae</taxon>
        <taxon>Arthrobacter</taxon>
    </lineage>
</organism>
<keyword evidence="3" id="KW-1185">Reference proteome</keyword>